<name>A0AAX0WXQ3_9GAMM</name>
<sequence length="108" mass="11741">MNCFNKVFIVGTAIALLSGTAFSANCPSIGGYRLSSHNQDHTRCTYTSYNKGTIKIKGQKAIHNCPRFILTDPDYRQAGSCKVFFHPANPLQNAGQKGGVCQCTIVAR</sequence>
<gene>
    <name evidence="2" type="ORF">A6J39_019110</name>
</gene>
<feature type="chain" id="PRO_5043701668" description="Secreted protein" evidence="1">
    <location>
        <begin position="24"/>
        <end position="108"/>
    </location>
</feature>
<evidence type="ECO:0008006" key="4">
    <source>
        <dbReference type="Google" id="ProtNLM"/>
    </source>
</evidence>
<dbReference type="RefSeq" id="WP_019232898.1">
    <property type="nucleotide sequence ID" value="NZ_CAAAHR010000011.1"/>
</dbReference>
<reference evidence="2" key="1">
    <citation type="submission" date="2017-12" db="EMBL/GenBank/DDBJ databases">
        <title>FDA dAtabase for Regulatory Grade micrObial Sequences (FDA-ARGOS): Supporting development and validation of Infectious Disease Dx tests.</title>
        <authorList>
            <person name="Kerrigan L."/>
            <person name="Tallon L.J."/>
            <person name="Sadzewicz L."/>
            <person name="Sengamalay N."/>
            <person name="Ott S."/>
            <person name="Godinez A."/>
            <person name="Nagaraj S."/>
            <person name="Vavikolanu K."/>
            <person name="Vyas G."/>
            <person name="Nadendla S."/>
            <person name="Aluvathingal J."/>
            <person name="Sichtig H."/>
        </authorList>
    </citation>
    <scope>NUCLEOTIDE SEQUENCE [LARGE SCALE GENOMIC DNA]</scope>
    <source>
        <strain evidence="2">FDAARGOS_200</strain>
    </source>
</reference>
<accession>A0AAX0WXQ3</accession>
<feature type="signal peptide" evidence="1">
    <location>
        <begin position="1"/>
        <end position="23"/>
    </location>
</feature>
<protein>
    <recommendedName>
        <fullName evidence="4">Secreted protein</fullName>
    </recommendedName>
</protein>
<evidence type="ECO:0000256" key="1">
    <source>
        <dbReference type="SAM" id="SignalP"/>
    </source>
</evidence>
<keyword evidence="3" id="KW-1185">Reference proteome</keyword>
<dbReference type="AlphaFoldDB" id="A0AAX0WXQ3"/>
<comment type="caution">
    <text evidence="2">The sequence shown here is derived from an EMBL/GenBank/DDBJ whole genome shotgun (WGS) entry which is preliminary data.</text>
</comment>
<keyword evidence="1" id="KW-0732">Signal</keyword>
<dbReference type="EMBL" id="NBTX02000004">
    <property type="protein sequence ID" value="PNL63133.1"/>
    <property type="molecule type" value="Genomic_DNA"/>
</dbReference>
<evidence type="ECO:0000313" key="2">
    <source>
        <dbReference type="EMBL" id="PNL63133.1"/>
    </source>
</evidence>
<evidence type="ECO:0000313" key="3">
    <source>
        <dbReference type="Proteomes" id="UP000192511"/>
    </source>
</evidence>
<organism evidence="2 3">
    <name type="scientific">Legionella anisa</name>
    <dbReference type="NCBI Taxonomy" id="28082"/>
    <lineage>
        <taxon>Bacteria</taxon>
        <taxon>Pseudomonadati</taxon>
        <taxon>Pseudomonadota</taxon>
        <taxon>Gammaproteobacteria</taxon>
        <taxon>Legionellales</taxon>
        <taxon>Legionellaceae</taxon>
        <taxon>Legionella</taxon>
    </lineage>
</organism>
<proteinExistence type="predicted"/>
<dbReference type="Proteomes" id="UP000192511">
    <property type="component" value="Unassembled WGS sequence"/>
</dbReference>
<dbReference type="GeneID" id="98064125"/>